<gene>
    <name evidence="2" type="ORF">DW858_01000</name>
</gene>
<comment type="caution">
    <text evidence="2">The sequence shown here is derived from an EMBL/GenBank/DDBJ whole genome shotgun (WGS) entry which is preliminary data.</text>
</comment>
<proteinExistence type="predicted"/>
<dbReference type="EMBL" id="QSHM01000001">
    <property type="protein sequence ID" value="RHC15451.1"/>
    <property type="molecule type" value="Genomic_DNA"/>
</dbReference>
<reference evidence="2 3" key="1">
    <citation type="submission" date="2018-08" db="EMBL/GenBank/DDBJ databases">
        <title>A genome reference for cultivated species of the human gut microbiota.</title>
        <authorList>
            <person name="Zou Y."/>
            <person name="Xue W."/>
            <person name="Luo G."/>
        </authorList>
    </citation>
    <scope>NUCLEOTIDE SEQUENCE [LARGE SCALE GENOMIC DNA]</scope>
    <source>
        <strain evidence="2 3">AM37-3BH</strain>
    </source>
</reference>
<dbReference type="PANTHER" id="PTHR32440">
    <property type="entry name" value="PHOSPHATASE DCR2-RELATED-RELATED"/>
    <property type="match status" value="1"/>
</dbReference>
<accession>A0A413Z270</accession>
<dbReference type="GO" id="GO:0005737">
    <property type="term" value="C:cytoplasm"/>
    <property type="evidence" value="ECO:0007669"/>
    <property type="project" value="TreeGrafter"/>
</dbReference>
<dbReference type="Pfam" id="PF00149">
    <property type="entry name" value="Metallophos"/>
    <property type="match status" value="1"/>
</dbReference>
<dbReference type="AlphaFoldDB" id="A0A413Z270"/>
<dbReference type="InterPro" id="IPR029052">
    <property type="entry name" value="Metallo-depent_PP-like"/>
</dbReference>
<dbReference type="GO" id="GO:0016788">
    <property type="term" value="F:hydrolase activity, acting on ester bonds"/>
    <property type="evidence" value="ECO:0007669"/>
    <property type="project" value="TreeGrafter"/>
</dbReference>
<dbReference type="Gene3D" id="3.60.21.10">
    <property type="match status" value="1"/>
</dbReference>
<protein>
    <recommendedName>
        <fullName evidence="1">Calcineurin-like phosphoesterase domain-containing protein</fullName>
    </recommendedName>
</protein>
<dbReference type="Proteomes" id="UP000285844">
    <property type="component" value="Unassembled WGS sequence"/>
</dbReference>
<dbReference type="SUPFAM" id="SSF56300">
    <property type="entry name" value="Metallo-dependent phosphatases"/>
    <property type="match status" value="1"/>
</dbReference>
<feature type="domain" description="Calcineurin-like phosphoesterase" evidence="1">
    <location>
        <begin position="25"/>
        <end position="273"/>
    </location>
</feature>
<evidence type="ECO:0000259" key="1">
    <source>
        <dbReference type="Pfam" id="PF00149"/>
    </source>
</evidence>
<evidence type="ECO:0000313" key="2">
    <source>
        <dbReference type="EMBL" id="RHC15451.1"/>
    </source>
</evidence>
<organism evidence="2 3">
    <name type="scientific">Lachnospira eligens</name>
    <dbReference type="NCBI Taxonomy" id="39485"/>
    <lineage>
        <taxon>Bacteria</taxon>
        <taxon>Bacillati</taxon>
        <taxon>Bacillota</taxon>
        <taxon>Clostridia</taxon>
        <taxon>Lachnospirales</taxon>
        <taxon>Lachnospiraceae</taxon>
        <taxon>Lachnospira</taxon>
    </lineage>
</organism>
<sequence>MFNSVNLKQTDNETFTFTIDKDKDFKILQLTDLHLGFGFISRKKDKLALNAVTKIIHKAKPDMIVLTGDSIFPFLPKAGTLNNRKQAYKLMKFMDSFAIPYTLVFGNHDCEMGSTCNKEELAQIYKKGKYCIFTEGRKELTGVGNFFINLTGSDGNALLPLVMLDSNMYGEGGWFYSGFDRIHDDQVEWCMNRLNDLKKCNPDIKAMAFFHMPPAEFKEAYRKMKLGDKSVIYQHGSIAEKNEHFGISKFEGTFFNKAVENGVIKWMFCGHDHLNTLSLIYKGIQMTYGMSIDYLGYKGINKSYIQRGGTLITRKADGDVHVDMVPLGAIVSTRISGVKSQKGE</sequence>
<evidence type="ECO:0000313" key="3">
    <source>
        <dbReference type="Proteomes" id="UP000285844"/>
    </source>
</evidence>
<dbReference type="RefSeq" id="WP_118362284.1">
    <property type="nucleotide sequence ID" value="NZ_QSHM01000001.1"/>
</dbReference>
<dbReference type="InterPro" id="IPR004843">
    <property type="entry name" value="Calcineurin-like_PHP"/>
</dbReference>
<name>A0A413Z270_9FIRM</name>
<dbReference type="PANTHER" id="PTHR32440:SF0">
    <property type="entry name" value="PHOSPHATASE DCR2-RELATED"/>
    <property type="match status" value="1"/>
</dbReference>